<proteinExistence type="predicted"/>
<dbReference type="Pfam" id="PF17940">
    <property type="entry name" value="TetR_C_31"/>
    <property type="match status" value="1"/>
</dbReference>
<comment type="caution">
    <text evidence="2">The sequence shown here is derived from an EMBL/GenBank/DDBJ whole genome shotgun (WGS) entry which is preliminary data.</text>
</comment>
<evidence type="ECO:0000313" key="2">
    <source>
        <dbReference type="EMBL" id="CCH70674.1"/>
    </source>
</evidence>
<dbReference type="eggNOG" id="COG3226">
    <property type="taxonomic scope" value="Bacteria"/>
</dbReference>
<dbReference type="Proteomes" id="UP000013167">
    <property type="component" value="Unassembled WGS sequence"/>
</dbReference>
<evidence type="ECO:0000313" key="3">
    <source>
        <dbReference type="Proteomes" id="UP000013167"/>
    </source>
</evidence>
<protein>
    <recommendedName>
        <fullName evidence="1">Tetracyclin repressor-like C-terminal group 31 domain-containing protein</fullName>
    </recommendedName>
</protein>
<feature type="domain" description="Tetracyclin repressor-like C-terminal group 31" evidence="1">
    <location>
        <begin position="102"/>
        <end position="206"/>
    </location>
</feature>
<evidence type="ECO:0000259" key="1">
    <source>
        <dbReference type="Pfam" id="PF17940"/>
    </source>
</evidence>
<dbReference type="Gene3D" id="1.10.357.10">
    <property type="entry name" value="Tetracycline Repressor, domain 2"/>
    <property type="match status" value="1"/>
</dbReference>
<organism evidence="2 3">
    <name type="scientific">Phycicoccus elongatus Lp2</name>
    <dbReference type="NCBI Taxonomy" id="1193181"/>
    <lineage>
        <taxon>Bacteria</taxon>
        <taxon>Bacillati</taxon>
        <taxon>Actinomycetota</taxon>
        <taxon>Actinomycetes</taxon>
        <taxon>Micrococcales</taxon>
        <taxon>Intrasporangiaceae</taxon>
        <taxon>Phycicoccus</taxon>
    </lineage>
</organism>
<dbReference type="AlphaFoldDB" id="N0E5T8"/>
<dbReference type="InterPro" id="IPR009057">
    <property type="entry name" value="Homeodomain-like_sf"/>
</dbReference>
<keyword evidence="3" id="KW-1185">Reference proteome</keyword>
<gene>
    <name evidence="2" type="ORF">BN10_630028</name>
</gene>
<name>N0E5T8_9MICO</name>
<reference evidence="2 3" key="1">
    <citation type="journal article" date="2013" name="ISME J.">
        <title>A metabolic model for members of the genus Tetrasphaera involved in enhanced biological phosphorus removal.</title>
        <authorList>
            <person name="Kristiansen R."/>
            <person name="Nguyen H.T.T."/>
            <person name="Saunders A.M."/>
            <person name="Nielsen J.L."/>
            <person name="Wimmer R."/>
            <person name="Le V.Q."/>
            <person name="McIlroy S.J."/>
            <person name="Petrovski S."/>
            <person name="Seviour R.J."/>
            <person name="Calteau A."/>
            <person name="Nielsen K.L."/>
            <person name="Nielsen P.H."/>
        </authorList>
    </citation>
    <scope>NUCLEOTIDE SEQUENCE [LARGE SCALE GENOMIC DNA]</scope>
    <source>
        <strain evidence="2 3">Lp2</strain>
    </source>
</reference>
<dbReference type="STRING" id="1193181.BN10_630028"/>
<dbReference type="EMBL" id="CAIZ01000134">
    <property type="protein sequence ID" value="CCH70674.1"/>
    <property type="molecule type" value="Genomic_DNA"/>
</dbReference>
<sequence length="215" mass="22222">MWAMTAASTTTAPTPPHAGRRLELVSAAQRVVGAGGLRALTHRAVDADAGLPEGSCSSYYRTKVALLGALTEHIGHQLRVSVLDLGGRLDVVHARHPDGQERADAVVGEVVALFERWLDEPGLVVTQAELGLEALRQPELGAALAQWRAGLVDVVAEIAAGSGKECSRGRADGLVAALEGILLGGLTHGAGDGPARAERAAYLTDAVLLVLTPLA</sequence>
<accession>N0E5T8</accession>
<dbReference type="HOGENOM" id="CLU_069356_21_0_11"/>
<dbReference type="InterPro" id="IPR041583">
    <property type="entry name" value="TetR_C_31"/>
</dbReference>
<dbReference type="SUPFAM" id="SSF46689">
    <property type="entry name" value="Homeodomain-like"/>
    <property type="match status" value="1"/>
</dbReference>